<dbReference type="AlphaFoldDB" id="A0A2N9H3C8"/>
<evidence type="ECO:0000313" key="2">
    <source>
        <dbReference type="EMBL" id="SPD06100.1"/>
    </source>
</evidence>
<dbReference type="EMBL" id="OIVN01002746">
    <property type="protein sequence ID" value="SPD06100.1"/>
    <property type="molecule type" value="Genomic_DNA"/>
</dbReference>
<feature type="region of interest" description="Disordered" evidence="1">
    <location>
        <begin position="20"/>
        <end position="40"/>
    </location>
</feature>
<organism evidence="2">
    <name type="scientific">Fagus sylvatica</name>
    <name type="common">Beechnut</name>
    <dbReference type="NCBI Taxonomy" id="28930"/>
    <lineage>
        <taxon>Eukaryota</taxon>
        <taxon>Viridiplantae</taxon>
        <taxon>Streptophyta</taxon>
        <taxon>Embryophyta</taxon>
        <taxon>Tracheophyta</taxon>
        <taxon>Spermatophyta</taxon>
        <taxon>Magnoliopsida</taxon>
        <taxon>eudicotyledons</taxon>
        <taxon>Gunneridae</taxon>
        <taxon>Pentapetalae</taxon>
        <taxon>rosids</taxon>
        <taxon>fabids</taxon>
        <taxon>Fagales</taxon>
        <taxon>Fagaceae</taxon>
        <taxon>Fagus</taxon>
    </lineage>
</organism>
<evidence type="ECO:0000256" key="1">
    <source>
        <dbReference type="SAM" id="MobiDB-lite"/>
    </source>
</evidence>
<reference evidence="2" key="1">
    <citation type="submission" date="2018-02" db="EMBL/GenBank/DDBJ databases">
        <authorList>
            <person name="Cohen D.B."/>
            <person name="Kent A.D."/>
        </authorList>
    </citation>
    <scope>NUCLEOTIDE SEQUENCE</scope>
</reference>
<proteinExistence type="predicted"/>
<sequence>MLRGNGVAIIVIKRACDRVDEGEANPIQSGKSNDRGGSRH</sequence>
<protein>
    <submittedName>
        <fullName evidence="2">Uncharacterized protein</fullName>
    </submittedName>
</protein>
<name>A0A2N9H3C8_FAGSY</name>
<accession>A0A2N9H3C8</accession>
<gene>
    <name evidence="2" type="ORF">FSB_LOCUS33982</name>
</gene>